<dbReference type="SMART" id="SM00205">
    <property type="entry name" value="THN"/>
    <property type="match status" value="1"/>
</dbReference>
<feature type="disulfide bond" evidence="2">
    <location>
        <begin position="81"/>
        <end position="91"/>
    </location>
</feature>
<name>A0A7J6DS11_CANSA</name>
<dbReference type="Proteomes" id="UP000583929">
    <property type="component" value="Unassembled WGS sequence"/>
</dbReference>
<accession>A0A7J6DS11</accession>
<evidence type="ECO:0000256" key="1">
    <source>
        <dbReference type="ARBA" id="ARBA00010607"/>
    </source>
</evidence>
<keyword evidence="2" id="KW-1015">Disulfide bond</keyword>
<dbReference type="PROSITE" id="PS51367">
    <property type="entry name" value="THAUMATIN_2"/>
    <property type="match status" value="1"/>
</dbReference>
<feature type="disulfide bond" evidence="2">
    <location>
        <begin position="32"/>
        <end position="244"/>
    </location>
</feature>
<dbReference type="Proteomes" id="UP000525078">
    <property type="component" value="Unassembled WGS sequence"/>
</dbReference>
<feature type="disulfide bond" evidence="2">
    <location>
        <begin position="193"/>
        <end position="203"/>
    </location>
</feature>
<evidence type="ECO:0000313" key="4">
    <source>
        <dbReference type="EMBL" id="KAF4348888.1"/>
    </source>
</evidence>
<feature type="disulfide bond" evidence="2">
    <location>
        <begin position="156"/>
        <end position="216"/>
    </location>
</feature>
<evidence type="ECO:0008006" key="8">
    <source>
        <dbReference type="Google" id="ProtNLM"/>
    </source>
</evidence>
<dbReference type="SUPFAM" id="SSF49870">
    <property type="entry name" value="Osmotin, thaumatin-like protein"/>
    <property type="match status" value="1"/>
</dbReference>
<comment type="similarity">
    <text evidence="1">Belongs to the thaumatin family.</text>
</comment>
<dbReference type="EMBL" id="JAATIQ010000004">
    <property type="protein sequence ID" value="KAF4403334.1"/>
    <property type="molecule type" value="Genomic_DNA"/>
</dbReference>
<keyword evidence="7" id="KW-1185">Reference proteome</keyword>
<dbReference type="InterPro" id="IPR001938">
    <property type="entry name" value="Thaumatin"/>
</dbReference>
<dbReference type="PRINTS" id="PR00347">
    <property type="entry name" value="THAUMATIN"/>
</dbReference>
<feature type="signal peptide" evidence="3">
    <location>
        <begin position="1"/>
        <end position="23"/>
    </location>
</feature>
<evidence type="ECO:0000256" key="2">
    <source>
        <dbReference type="PIRSR" id="PIRSR002703-1"/>
    </source>
</evidence>
<evidence type="ECO:0000313" key="7">
    <source>
        <dbReference type="Proteomes" id="UP000583929"/>
    </source>
</evidence>
<evidence type="ECO:0000313" key="5">
    <source>
        <dbReference type="EMBL" id="KAF4403334.1"/>
    </source>
</evidence>
<dbReference type="EMBL" id="JAATIP010000419">
    <property type="protein sequence ID" value="KAF4348888.1"/>
    <property type="molecule type" value="Genomic_DNA"/>
</dbReference>
<feature type="disulfide bond" evidence="2">
    <location>
        <begin position="151"/>
        <end position="233"/>
    </location>
</feature>
<reference evidence="6 7" key="1">
    <citation type="journal article" date="2020" name="bioRxiv">
        <title>Sequence and annotation of 42 cannabis genomes reveals extensive copy number variation in cannabinoid synthesis and pathogen resistance genes.</title>
        <authorList>
            <person name="Mckernan K.J."/>
            <person name="Helbert Y."/>
            <person name="Kane L.T."/>
            <person name="Ebling H."/>
            <person name="Zhang L."/>
            <person name="Liu B."/>
            <person name="Eaton Z."/>
            <person name="Mclaughlin S."/>
            <person name="Kingan S."/>
            <person name="Baybayan P."/>
            <person name="Concepcion G."/>
            <person name="Jordan M."/>
            <person name="Riva A."/>
            <person name="Barbazuk W."/>
            <person name="Harkins T."/>
        </authorList>
    </citation>
    <scope>NUCLEOTIDE SEQUENCE [LARGE SCALE GENOMIC DNA]</scope>
    <source>
        <strain evidence="6 7">cv. Jamaican Lion 4</strain>
        <strain evidence="5">Father</strain>
        <strain evidence="4">Mother</strain>
        <tissue evidence="4">Leaf</tissue>
    </source>
</reference>
<protein>
    <recommendedName>
        <fullName evidence="8">Thaumatin-like protein</fullName>
    </recommendedName>
</protein>
<dbReference type="InterPro" id="IPR037176">
    <property type="entry name" value="Osmotin/thaumatin-like_sf"/>
</dbReference>
<evidence type="ECO:0000313" key="6">
    <source>
        <dbReference type="Proteomes" id="UP000525078"/>
    </source>
</evidence>
<feature type="disulfide bond" evidence="2">
    <location>
        <begin position="96"/>
        <end position="103"/>
    </location>
</feature>
<feature type="chain" id="PRO_5036400343" description="Thaumatin-like protein" evidence="3">
    <location>
        <begin position="24"/>
        <end position="245"/>
    </location>
</feature>
<dbReference type="CDD" id="cd09218">
    <property type="entry name" value="TLP-PA"/>
    <property type="match status" value="1"/>
</dbReference>
<dbReference type="PIRSF" id="PIRSF002703">
    <property type="entry name" value="Thaumatin"/>
    <property type="match status" value="1"/>
</dbReference>
<dbReference type="PANTHER" id="PTHR31048">
    <property type="entry name" value="OS03G0233200 PROTEIN"/>
    <property type="match status" value="1"/>
</dbReference>
<dbReference type="Pfam" id="PF00314">
    <property type="entry name" value="Thaumatin"/>
    <property type="match status" value="1"/>
</dbReference>
<dbReference type="Gene3D" id="2.60.110.10">
    <property type="entry name" value="Thaumatin"/>
    <property type="match status" value="1"/>
</dbReference>
<evidence type="ECO:0000256" key="3">
    <source>
        <dbReference type="SAM" id="SignalP"/>
    </source>
</evidence>
<gene>
    <name evidence="4" type="ORF">F8388_023072</name>
    <name evidence="5" type="ORF">G4B88_007980</name>
</gene>
<sequence>MKIQIILFFTVALALIFAAGTNAATVNIQNNCGRTIWPATQSGSGSSQLSTTGFELASGASQSIEIPAGPWSGRFWGRDGCSTDSSGRFACASGDCASGTVECNGAGGVPPTTLVEITVAENGGQDFYDVSNVDGFNLPVSVRPEGGNGDCQESTCPNNLNDGCPADLQYKSGDDVVGCLSSCAKYNMDQDCCRGAYDSPDTCTPSESANYFEQQCPQAYSYAYDDKTSTFTCSGGPNYLITFCP</sequence>
<comment type="caution">
    <text evidence="4">The sequence shown here is derived from an EMBL/GenBank/DDBJ whole genome shotgun (WGS) entry which is preliminary data.</text>
</comment>
<dbReference type="AlphaFoldDB" id="A0A7J6DS11"/>
<feature type="disulfide bond" evidence="2">
    <location>
        <begin position="164"/>
        <end position="179"/>
    </location>
</feature>
<proteinExistence type="inferred from homology"/>
<feature type="disulfide bond" evidence="2">
    <location>
        <begin position="183"/>
        <end position="192"/>
    </location>
</feature>
<keyword evidence="3" id="KW-0732">Signal</keyword>
<organism evidence="4 6">
    <name type="scientific">Cannabis sativa</name>
    <name type="common">Hemp</name>
    <name type="synonym">Marijuana</name>
    <dbReference type="NCBI Taxonomy" id="3483"/>
    <lineage>
        <taxon>Eukaryota</taxon>
        <taxon>Viridiplantae</taxon>
        <taxon>Streptophyta</taxon>
        <taxon>Embryophyta</taxon>
        <taxon>Tracheophyta</taxon>
        <taxon>Spermatophyta</taxon>
        <taxon>Magnoliopsida</taxon>
        <taxon>eudicotyledons</taxon>
        <taxon>Gunneridae</taxon>
        <taxon>Pentapetalae</taxon>
        <taxon>rosids</taxon>
        <taxon>fabids</taxon>
        <taxon>Rosales</taxon>
        <taxon>Cannabaceae</taxon>
        <taxon>Cannabis</taxon>
    </lineage>
</organism>
<dbReference type="FunFam" id="2.60.110.10:FF:000004">
    <property type="entry name" value="THAUMATIN-LIKE PROTEIN 1"/>
    <property type="match status" value="1"/>
</dbReference>